<evidence type="ECO:0000313" key="1">
    <source>
        <dbReference type="EMBL" id="PSL28930.1"/>
    </source>
</evidence>
<reference evidence="1 2" key="1">
    <citation type="submission" date="2018-03" db="EMBL/GenBank/DDBJ databases">
        <title>Genomic Encyclopedia of Archaeal and Bacterial Type Strains, Phase II (KMG-II): from individual species to whole genera.</title>
        <authorList>
            <person name="Goeker M."/>
        </authorList>
    </citation>
    <scope>NUCLEOTIDE SEQUENCE [LARGE SCALE GENOMIC DNA]</scope>
    <source>
        <strain evidence="1 2">DSM 18107</strain>
    </source>
</reference>
<organism evidence="1 2">
    <name type="scientific">Chitinophaga ginsengisoli</name>
    <dbReference type="NCBI Taxonomy" id="363837"/>
    <lineage>
        <taxon>Bacteria</taxon>
        <taxon>Pseudomonadati</taxon>
        <taxon>Bacteroidota</taxon>
        <taxon>Chitinophagia</taxon>
        <taxon>Chitinophagales</taxon>
        <taxon>Chitinophagaceae</taxon>
        <taxon>Chitinophaga</taxon>
    </lineage>
</organism>
<gene>
    <name evidence="1" type="ORF">CLV42_10776</name>
</gene>
<dbReference type="Proteomes" id="UP000240978">
    <property type="component" value="Unassembled WGS sequence"/>
</dbReference>
<name>A0A2P8G4M2_9BACT</name>
<keyword evidence="2" id="KW-1185">Reference proteome</keyword>
<evidence type="ECO:0000313" key="2">
    <source>
        <dbReference type="Proteomes" id="UP000240978"/>
    </source>
</evidence>
<protein>
    <submittedName>
        <fullName evidence="1">Uncharacterized protein</fullName>
    </submittedName>
</protein>
<proteinExistence type="predicted"/>
<accession>A0A2P8G4M2</accession>
<comment type="caution">
    <text evidence="1">The sequence shown here is derived from an EMBL/GenBank/DDBJ whole genome shotgun (WGS) entry which is preliminary data.</text>
</comment>
<dbReference type="EMBL" id="PYGK01000007">
    <property type="protein sequence ID" value="PSL28930.1"/>
    <property type="molecule type" value="Genomic_DNA"/>
</dbReference>
<sequence length="41" mass="4839">MQDHTAKLGFVYNLRLKKAINLQDGTFAETFLFEDDRMRGF</sequence>
<dbReference type="AlphaFoldDB" id="A0A2P8G4M2"/>